<name>A0A367ZQ52_9BACT</name>
<accession>A0A367ZQ52</accession>
<dbReference type="EMBL" id="QOQW01000012">
    <property type="protein sequence ID" value="RCK79481.1"/>
    <property type="molecule type" value="Genomic_DNA"/>
</dbReference>
<dbReference type="InterPro" id="IPR001119">
    <property type="entry name" value="SLH_dom"/>
</dbReference>
<dbReference type="Pfam" id="PF00395">
    <property type="entry name" value="SLH"/>
    <property type="match status" value="1"/>
</dbReference>
<gene>
    <name evidence="2" type="ORF">OZSIB_4235</name>
</gene>
<evidence type="ECO:0000313" key="3">
    <source>
        <dbReference type="Proteomes" id="UP000252355"/>
    </source>
</evidence>
<dbReference type="PROSITE" id="PS51272">
    <property type="entry name" value="SLH"/>
    <property type="match status" value="1"/>
</dbReference>
<evidence type="ECO:0000313" key="2">
    <source>
        <dbReference type="EMBL" id="RCK79481.1"/>
    </source>
</evidence>
<proteinExistence type="predicted"/>
<organism evidence="2 3">
    <name type="scientific">Candidatus Ozemobacter sibiricus</name>
    <dbReference type="NCBI Taxonomy" id="2268124"/>
    <lineage>
        <taxon>Bacteria</taxon>
        <taxon>Candidatus Ozemobacteria</taxon>
        <taxon>Candidatus Ozemobacterales</taxon>
        <taxon>Candidatus Ozemobacteraceae</taxon>
        <taxon>Candidatus Ozemobacter</taxon>
    </lineage>
</organism>
<feature type="domain" description="SLH" evidence="1">
    <location>
        <begin position="137"/>
        <end position="200"/>
    </location>
</feature>
<dbReference type="AlphaFoldDB" id="A0A367ZQ52"/>
<sequence length="409" mass="44749">MKEGKQFFLLGCLMALGAGLLVLEPGILQAVSRQVNLSLVTREVRMAVDLGLYNPDYLGKEFLDAPVARREFARLLRGFLHMVGAPAGQSQSKLEESGIFAAHPPKQALSRKLAAEAVCRALLHLSDLGLLTVDGEGLTRFPDYAPPPKYQKAIGYLRRREVLRGYPDGTFQAARAITTREAITLLYRFYEMVAATIGESQASGSLHFVDLPLDHPMVAKLQALQEAGAFAYVQRGASFDGNAAITLAELQSLFRGLLEKRNLPPLPADLQPLLGRKALSNPARRRHLAILMGHLTGASRATPAPALERPYLDVPANGPEIPGLAALEQVGISLGYADRRLAGDEPLSWFETVGILHAWLARTSPDQTTATTAQEAATRSDFEEFAALIKAKKERIRGILDRKPRYSRR</sequence>
<dbReference type="Proteomes" id="UP000252355">
    <property type="component" value="Unassembled WGS sequence"/>
</dbReference>
<protein>
    <recommendedName>
        <fullName evidence="1">SLH domain-containing protein</fullName>
    </recommendedName>
</protein>
<comment type="caution">
    <text evidence="2">The sequence shown here is derived from an EMBL/GenBank/DDBJ whole genome shotgun (WGS) entry which is preliminary data.</text>
</comment>
<reference evidence="2 3" key="1">
    <citation type="submission" date="2018-05" db="EMBL/GenBank/DDBJ databases">
        <title>A metagenomic window into the 2 km-deep terrestrial subsurface aquifer revealed taxonomically and functionally diverse microbial community comprising novel uncultured bacterial lineages.</title>
        <authorList>
            <person name="Kadnikov V.V."/>
            <person name="Mardanov A.V."/>
            <person name="Beletsky A.V."/>
            <person name="Banks D."/>
            <person name="Pimenov N.V."/>
            <person name="Frank Y.A."/>
            <person name="Karnachuk O.V."/>
            <person name="Ravin N.V."/>
        </authorList>
    </citation>
    <scope>NUCLEOTIDE SEQUENCE [LARGE SCALE GENOMIC DNA]</scope>
    <source>
        <strain evidence="2">BY5</strain>
    </source>
</reference>
<evidence type="ECO:0000259" key="1">
    <source>
        <dbReference type="PROSITE" id="PS51272"/>
    </source>
</evidence>